<dbReference type="PANTHER" id="PTHR12311">
    <property type="entry name" value="ACTIVATOR OF BASAL TRANSCRIPTION 1"/>
    <property type="match status" value="1"/>
</dbReference>
<dbReference type="GO" id="GO:0000480">
    <property type="term" value="P:endonucleolytic cleavage in 5'-ETS of tricistronic rRNA transcript (SSU-rRNA, 5.8S rRNA, LSU-rRNA)"/>
    <property type="evidence" value="ECO:0007669"/>
    <property type="project" value="TreeGrafter"/>
</dbReference>
<organism evidence="3 4">
    <name type="scientific">Strongyloides venezuelensis</name>
    <name type="common">Threadworm</name>
    <dbReference type="NCBI Taxonomy" id="75913"/>
    <lineage>
        <taxon>Eukaryota</taxon>
        <taxon>Metazoa</taxon>
        <taxon>Ecdysozoa</taxon>
        <taxon>Nematoda</taxon>
        <taxon>Chromadorea</taxon>
        <taxon>Rhabditida</taxon>
        <taxon>Tylenchina</taxon>
        <taxon>Panagrolaimomorpha</taxon>
        <taxon>Strongyloidoidea</taxon>
        <taxon>Strongyloididae</taxon>
        <taxon>Strongyloides</taxon>
    </lineage>
</organism>
<dbReference type="GO" id="GO:0000472">
    <property type="term" value="P:endonucleolytic cleavage to generate mature 5'-end of SSU-rRNA from (SSU-rRNA, 5.8S rRNA, LSU-rRNA)"/>
    <property type="evidence" value="ECO:0007669"/>
    <property type="project" value="TreeGrafter"/>
</dbReference>
<evidence type="ECO:0000256" key="1">
    <source>
        <dbReference type="PROSITE-ProRule" id="PRU00176"/>
    </source>
</evidence>
<evidence type="ECO:0000313" key="4">
    <source>
        <dbReference type="WBParaSite" id="SVE_1808400.1"/>
    </source>
</evidence>
<dbReference type="Gene3D" id="3.30.70.330">
    <property type="match status" value="1"/>
</dbReference>
<sequence length="260" mass="30426">MSDVEDFEEVEANLPVINTKRNISEIRVQKDKILTLEDIEALDNDDDEDNDMEIGDKDDDISIEVKEKNSGIIYLQTVPPKYNVAKVREVFNQYGVVKRIHLVPDNKKKNKNPKVRSYIEGWIEFEDKKKAKACAKVLNCTKVGGKRRHPASDTLWSMKYLKGFKWSHLREQLAYEKQIEKKRLSMEISRARKEASHFADQLDKGVSLKKLEEKVLKKGGLWERYQKQIKQRQLVDDKKKEEAQELGKSDDFMHLIFDSK</sequence>
<feature type="domain" description="RRM" evidence="2">
    <location>
        <begin position="71"/>
        <end position="147"/>
    </location>
</feature>
<dbReference type="PROSITE" id="PS50102">
    <property type="entry name" value="RRM"/>
    <property type="match status" value="1"/>
</dbReference>
<dbReference type="WBParaSite" id="SVE_1808400.1">
    <property type="protein sequence ID" value="SVE_1808400.1"/>
    <property type="gene ID" value="SVE_1808400"/>
</dbReference>
<evidence type="ECO:0000313" key="3">
    <source>
        <dbReference type="Proteomes" id="UP000035680"/>
    </source>
</evidence>
<proteinExistence type="predicted"/>
<dbReference type="GO" id="GO:0003723">
    <property type="term" value="F:RNA binding"/>
    <property type="evidence" value="ECO:0007669"/>
    <property type="project" value="UniProtKB-UniRule"/>
</dbReference>
<dbReference type="GO" id="GO:0005730">
    <property type="term" value="C:nucleolus"/>
    <property type="evidence" value="ECO:0007669"/>
    <property type="project" value="TreeGrafter"/>
</dbReference>
<dbReference type="GO" id="GO:0000447">
    <property type="term" value="P:endonucleolytic cleavage in ITS1 to separate SSU-rRNA from 5.8S rRNA and LSU-rRNA from tricistronic rRNA transcript (SSU-rRNA, 5.8S rRNA, LSU-rRNA)"/>
    <property type="evidence" value="ECO:0007669"/>
    <property type="project" value="TreeGrafter"/>
</dbReference>
<reference evidence="3" key="1">
    <citation type="submission" date="2014-07" db="EMBL/GenBank/DDBJ databases">
        <authorList>
            <person name="Martin A.A"/>
            <person name="De Silva N."/>
        </authorList>
    </citation>
    <scope>NUCLEOTIDE SEQUENCE</scope>
</reference>
<reference evidence="4" key="2">
    <citation type="submission" date="2015-08" db="UniProtKB">
        <authorList>
            <consortium name="WormBaseParasite"/>
        </authorList>
    </citation>
    <scope>IDENTIFICATION</scope>
</reference>
<evidence type="ECO:0000259" key="2">
    <source>
        <dbReference type="PROSITE" id="PS50102"/>
    </source>
</evidence>
<dbReference type="InterPro" id="IPR035979">
    <property type="entry name" value="RBD_domain_sf"/>
</dbReference>
<dbReference type="Pfam" id="PF00076">
    <property type="entry name" value="RRM_1"/>
    <property type="match status" value="1"/>
</dbReference>
<dbReference type="InterPro" id="IPR012677">
    <property type="entry name" value="Nucleotide-bd_a/b_plait_sf"/>
</dbReference>
<accession>A0A0K0G052</accession>
<name>A0A0K0G052_STRVS</name>
<dbReference type="InterPro" id="IPR039119">
    <property type="entry name" value="ABT1/Esf2"/>
</dbReference>
<protein>
    <submittedName>
        <fullName evidence="4">Activator of basal transcription 1 (inferred by orthology to a human protein)</fullName>
    </submittedName>
</protein>
<keyword evidence="1" id="KW-0694">RNA-binding</keyword>
<dbReference type="SUPFAM" id="SSF54928">
    <property type="entry name" value="RNA-binding domain, RBD"/>
    <property type="match status" value="1"/>
</dbReference>
<dbReference type="Proteomes" id="UP000035680">
    <property type="component" value="Unassembled WGS sequence"/>
</dbReference>
<dbReference type="STRING" id="75913.A0A0K0G052"/>
<dbReference type="AlphaFoldDB" id="A0A0K0G052"/>
<keyword evidence="3" id="KW-1185">Reference proteome</keyword>
<dbReference type="PANTHER" id="PTHR12311:SF7">
    <property type="entry name" value="ACTIVATOR OF BASAL TRANSCRIPTION 1"/>
    <property type="match status" value="1"/>
</dbReference>
<dbReference type="GO" id="GO:0034462">
    <property type="term" value="P:small-subunit processome assembly"/>
    <property type="evidence" value="ECO:0007669"/>
    <property type="project" value="TreeGrafter"/>
</dbReference>
<dbReference type="InterPro" id="IPR000504">
    <property type="entry name" value="RRM_dom"/>
</dbReference>